<evidence type="ECO:0000256" key="3">
    <source>
        <dbReference type="ARBA" id="ARBA00022692"/>
    </source>
</evidence>
<feature type="domain" description="DUF2179" evidence="7">
    <location>
        <begin position="120"/>
        <end position="168"/>
    </location>
</feature>
<evidence type="ECO:0000256" key="4">
    <source>
        <dbReference type="ARBA" id="ARBA00022989"/>
    </source>
</evidence>
<evidence type="ECO:0000313" key="10">
    <source>
        <dbReference type="Proteomes" id="UP000320386"/>
    </source>
</evidence>
<dbReference type="PANTHER" id="PTHR40060">
    <property type="entry name" value="UPF0316 PROTEIN YEBE"/>
    <property type="match status" value="1"/>
</dbReference>
<keyword evidence="3 6" id="KW-0812">Transmembrane</keyword>
<feature type="transmembrane region" description="Helical" evidence="6">
    <location>
        <begin position="42"/>
        <end position="62"/>
    </location>
</feature>
<keyword evidence="5 6" id="KW-0472">Membrane</keyword>
<dbReference type="Pfam" id="PF18955">
    <property type="entry name" value="DUF5698"/>
    <property type="match status" value="1"/>
</dbReference>
<gene>
    <name evidence="9" type="ORF">Pan265_24300</name>
</gene>
<dbReference type="CDD" id="cd16381">
    <property type="entry name" value="YitT_C_like_1"/>
    <property type="match status" value="1"/>
</dbReference>
<keyword evidence="10" id="KW-1185">Reference proteome</keyword>
<keyword evidence="4 6" id="KW-1133">Transmembrane helix</keyword>
<evidence type="ECO:0000256" key="2">
    <source>
        <dbReference type="ARBA" id="ARBA00022475"/>
    </source>
</evidence>
<evidence type="ECO:0000313" key="9">
    <source>
        <dbReference type="EMBL" id="QDU72560.1"/>
    </source>
</evidence>
<proteinExistence type="predicted"/>
<dbReference type="KEGG" id="mcad:Pan265_24300"/>
<accession>A0A518C013</accession>
<protein>
    <submittedName>
        <fullName evidence="9">Uncharacterized protein</fullName>
    </submittedName>
</protein>
<evidence type="ECO:0000259" key="8">
    <source>
        <dbReference type="Pfam" id="PF18955"/>
    </source>
</evidence>
<dbReference type="InterPro" id="IPR019264">
    <property type="entry name" value="DUF2179"/>
</dbReference>
<evidence type="ECO:0000259" key="7">
    <source>
        <dbReference type="Pfam" id="PF10035"/>
    </source>
</evidence>
<sequence>MDISFDLNFAWYLPFVIFLARIADMSLGTIRTIMIVSGRRWISGLIALVEICVWVLAIGGLVTNLKNFYIILAYTGGFAAGTVLGIYLEEWLALGIRVVRVIHRDPESNLCHQLREHGYRVTRVEGTGRDGAVEIGFAVVKRAVMPRFYRDVEKLAPDAWVTVEPVERASVASISSDVTGRRRSFFNLGMLRK</sequence>
<feature type="transmembrane region" description="Helical" evidence="6">
    <location>
        <begin position="12"/>
        <end position="30"/>
    </location>
</feature>
<dbReference type="InterPro" id="IPR044035">
    <property type="entry name" value="DUF5698"/>
</dbReference>
<dbReference type="InterPro" id="IPR022930">
    <property type="entry name" value="UPF0316"/>
</dbReference>
<dbReference type="RefSeq" id="WP_145446735.1">
    <property type="nucleotide sequence ID" value="NZ_CP036280.1"/>
</dbReference>
<dbReference type="Pfam" id="PF10035">
    <property type="entry name" value="DUF2179"/>
    <property type="match status" value="1"/>
</dbReference>
<name>A0A518C013_9BACT</name>
<dbReference type="OrthoDB" id="48231at2"/>
<feature type="domain" description="DUF5698" evidence="8">
    <location>
        <begin position="29"/>
        <end position="86"/>
    </location>
</feature>
<evidence type="ECO:0000256" key="6">
    <source>
        <dbReference type="SAM" id="Phobius"/>
    </source>
</evidence>
<evidence type="ECO:0000256" key="5">
    <source>
        <dbReference type="ARBA" id="ARBA00023136"/>
    </source>
</evidence>
<dbReference type="Proteomes" id="UP000320386">
    <property type="component" value="Chromosome"/>
</dbReference>
<keyword evidence="2" id="KW-1003">Cell membrane</keyword>
<dbReference type="EMBL" id="CP036280">
    <property type="protein sequence ID" value="QDU72560.1"/>
    <property type="molecule type" value="Genomic_DNA"/>
</dbReference>
<evidence type="ECO:0000256" key="1">
    <source>
        <dbReference type="ARBA" id="ARBA00004651"/>
    </source>
</evidence>
<feature type="transmembrane region" description="Helical" evidence="6">
    <location>
        <begin position="68"/>
        <end position="88"/>
    </location>
</feature>
<comment type="subcellular location">
    <subcellularLocation>
        <location evidence="1">Cell membrane</location>
        <topology evidence="1">Multi-pass membrane protein</topology>
    </subcellularLocation>
</comment>
<reference evidence="9 10" key="1">
    <citation type="submission" date="2019-02" db="EMBL/GenBank/DDBJ databases">
        <title>Deep-cultivation of Planctomycetes and their phenomic and genomic characterization uncovers novel biology.</title>
        <authorList>
            <person name="Wiegand S."/>
            <person name="Jogler M."/>
            <person name="Boedeker C."/>
            <person name="Pinto D."/>
            <person name="Vollmers J."/>
            <person name="Rivas-Marin E."/>
            <person name="Kohn T."/>
            <person name="Peeters S.H."/>
            <person name="Heuer A."/>
            <person name="Rast P."/>
            <person name="Oberbeckmann S."/>
            <person name="Bunk B."/>
            <person name="Jeske O."/>
            <person name="Meyerdierks A."/>
            <person name="Storesund J.E."/>
            <person name="Kallscheuer N."/>
            <person name="Luecker S."/>
            <person name="Lage O.M."/>
            <person name="Pohl T."/>
            <person name="Merkel B.J."/>
            <person name="Hornburger P."/>
            <person name="Mueller R.-W."/>
            <person name="Bruemmer F."/>
            <person name="Labrenz M."/>
            <person name="Spormann A.M."/>
            <person name="Op den Camp H."/>
            <person name="Overmann J."/>
            <person name="Amann R."/>
            <person name="Jetten M.S.M."/>
            <person name="Mascher T."/>
            <person name="Medema M.H."/>
            <person name="Devos D.P."/>
            <person name="Kaster A.-K."/>
            <person name="Ovreas L."/>
            <person name="Rohde M."/>
            <person name="Galperin M.Y."/>
            <person name="Jogler C."/>
        </authorList>
    </citation>
    <scope>NUCLEOTIDE SEQUENCE [LARGE SCALE GENOMIC DNA]</scope>
    <source>
        <strain evidence="9 10">Pan265</strain>
    </source>
</reference>
<organism evidence="9 10">
    <name type="scientific">Mucisphaera calidilacus</name>
    <dbReference type="NCBI Taxonomy" id="2527982"/>
    <lineage>
        <taxon>Bacteria</taxon>
        <taxon>Pseudomonadati</taxon>
        <taxon>Planctomycetota</taxon>
        <taxon>Phycisphaerae</taxon>
        <taxon>Phycisphaerales</taxon>
        <taxon>Phycisphaeraceae</taxon>
        <taxon>Mucisphaera</taxon>
    </lineage>
</organism>
<dbReference type="AlphaFoldDB" id="A0A518C013"/>
<dbReference type="PANTHER" id="PTHR40060:SF1">
    <property type="entry name" value="UPF0316 PROTEIN YEBE"/>
    <property type="match status" value="1"/>
</dbReference>